<evidence type="ECO:0000313" key="3">
    <source>
        <dbReference type="EMBL" id="MCU6743037.1"/>
    </source>
</evidence>
<proteinExistence type="predicted"/>
<feature type="region of interest" description="Disordered" evidence="1">
    <location>
        <begin position="29"/>
        <end position="58"/>
    </location>
</feature>
<comment type="caution">
    <text evidence="3">The sequence shown here is derived from an EMBL/GenBank/DDBJ whole genome shotgun (WGS) entry which is preliminary data.</text>
</comment>
<dbReference type="PANTHER" id="PTHR43649">
    <property type="entry name" value="ARABINOSE-BINDING PROTEIN-RELATED"/>
    <property type="match status" value="1"/>
</dbReference>
<dbReference type="Gene3D" id="3.40.190.10">
    <property type="entry name" value="Periplasmic binding protein-like II"/>
    <property type="match status" value="2"/>
</dbReference>
<dbReference type="Proteomes" id="UP001652432">
    <property type="component" value="Unassembled WGS sequence"/>
</dbReference>
<gene>
    <name evidence="3" type="ORF">OCV77_00715</name>
</gene>
<keyword evidence="4" id="KW-1185">Reference proteome</keyword>
<dbReference type="InterPro" id="IPR050490">
    <property type="entry name" value="Bact_solute-bd_prot1"/>
</dbReference>
<dbReference type="EMBL" id="JAOQKJ010000001">
    <property type="protein sequence ID" value="MCU6743037.1"/>
    <property type="molecule type" value="Genomic_DNA"/>
</dbReference>
<name>A0ABT2SZ85_9FIRM</name>
<accession>A0ABT2SZ85</accession>
<sequence length="455" mass="48903">MKKKFISAILCAAMTMSLLAGCGSSAGDSSSASTDSTQAGETTEAADTSAAEETAQVSSDEPCEIYMFISSPEYADAIGELIDAYKEVAPNVTINYETTQNDYPTLLKAKLNSGEVPDIFSSTSGKEIDVYKEYSYDLAGQPLTETMSDAVAATMQSPADGSGCYGIAIKGNYFGIVYNKAIFEECGITEFPSTVSAMKDACEKISAAGYKPFTTGFNEWWVYKHVAQHFFDAAAANAGISAAELVSGFENGTAKISDYPELYNNFFDFIDLAVKYGDDKPLETALDGEESAFGTGKAAMVLGQGAWIEADVLSIDPDIQIGFNGYPVTEDASQCQVISGSDQSLHVNKDSAVLQQTLDFMNWWYTSDYGKAWFTDVAGVVPPIKSDVQSNFEIIKQGDELAASAGAADLEIIYSTDSWHQTFGEIMQSYIAGDLDKDGACAQIEKQWQEIDGAQ</sequence>
<dbReference type="PROSITE" id="PS51257">
    <property type="entry name" value="PROKAR_LIPOPROTEIN"/>
    <property type="match status" value="1"/>
</dbReference>
<organism evidence="3 4">
    <name type="scientific">Suilimivivens aceti</name>
    <dbReference type="NCBI Taxonomy" id="2981774"/>
    <lineage>
        <taxon>Bacteria</taxon>
        <taxon>Bacillati</taxon>
        <taxon>Bacillota</taxon>
        <taxon>Clostridia</taxon>
        <taxon>Lachnospirales</taxon>
        <taxon>Lachnospiraceae</taxon>
        <taxon>Suilimivivens</taxon>
    </lineage>
</organism>
<evidence type="ECO:0000313" key="4">
    <source>
        <dbReference type="Proteomes" id="UP001652432"/>
    </source>
</evidence>
<protein>
    <submittedName>
        <fullName evidence="3">Extracellular solute-binding protein</fullName>
    </submittedName>
</protein>
<evidence type="ECO:0000256" key="2">
    <source>
        <dbReference type="SAM" id="SignalP"/>
    </source>
</evidence>
<feature type="compositionally biased region" description="Low complexity" evidence="1">
    <location>
        <begin position="29"/>
        <end position="55"/>
    </location>
</feature>
<reference evidence="3 4" key="1">
    <citation type="journal article" date="2021" name="ISME Commun">
        <title>Automated analysis of genomic sequences facilitates high-throughput and comprehensive description of bacteria.</title>
        <authorList>
            <person name="Hitch T.C.A."/>
        </authorList>
    </citation>
    <scope>NUCLEOTIDE SEQUENCE [LARGE SCALE GENOMIC DNA]</scope>
    <source>
        <strain evidence="3 4">Sanger_18</strain>
    </source>
</reference>
<dbReference type="SUPFAM" id="SSF53850">
    <property type="entry name" value="Periplasmic binding protein-like II"/>
    <property type="match status" value="1"/>
</dbReference>
<feature type="chain" id="PRO_5046474598" evidence="2">
    <location>
        <begin position="21"/>
        <end position="455"/>
    </location>
</feature>
<keyword evidence="2" id="KW-0732">Signal</keyword>
<dbReference type="RefSeq" id="WP_262572380.1">
    <property type="nucleotide sequence ID" value="NZ_JAOQKJ010000001.1"/>
</dbReference>
<evidence type="ECO:0000256" key="1">
    <source>
        <dbReference type="SAM" id="MobiDB-lite"/>
    </source>
</evidence>
<feature type="signal peptide" evidence="2">
    <location>
        <begin position="1"/>
        <end position="20"/>
    </location>
</feature>